<name>A0A8T2S570_CERRI</name>
<dbReference type="InterPro" id="IPR044791">
    <property type="entry name" value="Beta-glucanase/XTH"/>
</dbReference>
<dbReference type="PIRSF" id="PIRSF005604">
    <property type="entry name" value="XET"/>
    <property type="match status" value="1"/>
</dbReference>
<keyword evidence="8" id="KW-0732">Signal</keyword>
<dbReference type="EMBL" id="CM035427">
    <property type="protein sequence ID" value="KAH7307292.1"/>
    <property type="molecule type" value="Genomic_DNA"/>
</dbReference>
<dbReference type="GO" id="GO:0010411">
    <property type="term" value="P:xyloglucan metabolic process"/>
    <property type="evidence" value="ECO:0007669"/>
    <property type="project" value="InterPro"/>
</dbReference>
<keyword evidence="5 8" id="KW-0326">Glycosidase</keyword>
<dbReference type="Pfam" id="PF00722">
    <property type="entry name" value="Glyco_hydro_16"/>
    <property type="match status" value="1"/>
</dbReference>
<keyword evidence="2 8" id="KW-0378">Hydrolase</keyword>
<evidence type="ECO:0000256" key="2">
    <source>
        <dbReference type="ARBA" id="ARBA00022801"/>
    </source>
</evidence>
<dbReference type="SUPFAM" id="SSF49899">
    <property type="entry name" value="Concanavalin A-like lectins/glucanases"/>
    <property type="match status" value="1"/>
</dbReference>
<keyword evidence="8" id="KW-0961">Cell wall biogenesis/degradation</keyword>
<evidence type="ECO:0000256" key="3">
    <source>
        <dbReference type="ARBA" id="ARBA00023157"/>
    </source>
</evidence>
<evidence type="ECO:0000256" key="5">
    <source>
        <dbReference type="ARBA" id="ARBA00023295"/>
    </source>
</evidence>
<comment type="caution">
    <text evidence="10">The sequence shown here is derived from an EMBL/GenBank/DDBJ whole genome shotgun (WGS) entry which is preliminary data.</text>
</comment>
<gene>
    <name evidence="10" type="ORF">KP509_22G053000</name>
</gene>
<keyword evidence="3" id="KW-1015">Disulfide bond</keyword>
<evidence type="ECO:0000256" key="7">
    <source>
        <dbReference type="PIRSR" id="PIRSR005604-2"/>
    </source>
</evidence>
<dbReference type="GO" id="GO:0042546">
    <property type="term" value="P:cell wall biogenesis"/>
    <property type="evidence" value="ECO:0007669"/>
    <property type="project" value="InterPro"/>
</dbReference>
<dbReference type="AlphaFoldDB" id="A0A8T2S570"/>
<dbReference type="Pfam" id="PF06955">
    <property type="entry name" value="XET_C"/>
    <property type="match status" value="1"/>
</dbReference>
<keyword evidence="11" id="KW-1185">Reference proteome</keyword>
<dbReference type="PROSITE" id="PS51762">
    <property type="entry name" value="GH16_2"/>
    <property type="match status" value="1"/>
</dbReference>
<dbReference type="GO" id="GO:0004553">
    <property type="term" value="F:hydrolase activity, hydrolyzing O-glycosyl compounds"/>
    <property type="evidence" value="ECO:0007669"/>
    <property type="project" value="InterPro"/>
</dbReference>
<dbReference type="GO" id="GO:0048046">
    <property type="term" value="C:apoplast"/>
    <property type="evidence" value="ECO:0007669"/>
    <property type="project" value="UniProtKB-SubCell"/>
</dbReference>
<sequence>MERSATMTWGVAALLVIAAANVAANFYQDFEITWSPSKVKIAPGGEQLQLLLDSSSGSGFKSKRDYLFGSIDMDIQLVPGNSAGTVTAYYLSSLGANHDELDFEFLGNETGQPYIVQTNIFVSGVGGREQRHYLWFDPTVGFHKYSFRWSTQDIFFLVDGVPIRHFKKSTAYPYPERQPMGLYSSLWNGDDWATRGGLVKIDWRYAPFVASYRNFRVVPASAAPPVDLSKLAWVNRNYMVYNYCTDRPRYPTTPPDCM</sequence>
<organism evidence="10 11">
    <name type="scientific">Ceratopteris richardii</name>
    <name type="common">Triangle waterfern</name>
    <dbReference type="NCBI Taxonomy" id="49495"/>
    <lineage>
        <taxon>Eukaryota</taxon>
        <taxon>Viridiplantae</taxon>
        <taxon>Streptophyta</taxon>
        <taxon>Embryophyta</taxon>
        <taxon>Tracheophyta</taxon>
        <taxon>Polypodiopsida</taxon>
        <taxon>Polypodiidae</taxon>
        <taxon>Polypodiales</taxon>
        <taxon>Pteridineae</taxon>
        <taxon>Pteridaceae</taxon>
        <taxon>Parkerioideae</taxon>
        <taxon>Ceratopteris</taxon>
    </lineage>
</organism>
<dbReference type="Gene3D" id="2.60.120.200">
    <property type="match status" value="1"/>
</dbReference>
<dbReference type="GO" id="GO:0016762">
    <property type="term" value="F:xyloglucan:xyloglucosyl transferase activity"/>
    <property type="evidence" value="ECO:0007669"/>
    <property type="project" value="UniProtKB-EC"/>
</dbReference>
<comment type="PTM">
    <text evidence="8">Contains at least one intrachain disulfide bond essential for its enzymatic activity.</text>
</comment>
<reference evidence="10" key="1">
    <citation type="submission" date="2021-08" db="EMBL/GenBank/DDBJ databases">
        <title>WGS assembly of Ceratopteris richardii.</title>
        <authorList>
            <person name="Marchant D.B."/>
            <person name="Chen G."/>
            <person name="Jenkins J."/>
            <person name="Shu S."/>
            <person name="Leebens-Mack J."/>
            <person name="Grimwood J."/>
            <person name="Schmutz J."/>
            <person name="Soltis P."/>
            <person name="Soltis D."/>
            <person name="Chen Z.-H."/>
        </authorList>
    </citation>
    <scope>NUCLEOTIDE SEQUENCE</scope>
    <source>
        <strain evidence="10">Whitten #5841</strain>
        <tissue evidence="10">Leaf</tissue>
    </source>
</reference>
<dbReference type="InterPro" id="IPR008263">
    <property type="entry name" value="GH16_AS"/>
</dbReference>
<evidence type="ECO:0000256" key="4">
    <source>
        <dbReference type="ARBA" id="ARBA00023180"/>
    </source>
</evidence>
<keyword evidence="4" id="KW-0325">Glycoprotein</keyword>
<comment type="similarity">
    <text evidence="8">Belongs to the glycosyl hydrolase 16 family.</text>
</comment>
<dbReference type="OrthoDB" id="4781at2759"/>
<evidence type="ECO:0000313" key="11">
    <source>
        <dbReference type="Proteomes" id="UP000825935"/>
    </source>
</evidence>
<evidence type="ECO:0000256" key="8">
    <source>
        <dbReference type="RuleBase" id="RU361120"/>
    </source>
</evidence>
<feature type="domain" description="GH16" evidence="9">
    <location>
        <begin position="20"/>
        <end position="212"/>
    </location>
</feature>
<dbReference type="InterPro" id="IPR000757">
    <property type="entry name" value="Beta-glucanase-like"/>
</dbReference>
<evidence type="ECO:0000313" key="10">
    <source>
        <dbReference type="EMBL" id="KAH7307292.1"/>
    </source>
</evidence>
<feature type="glycosylation site" description="N-linked (GlcNAc...) asparagine" evidence="7">
    <location>
        <position position="108"/>
    </location>
</feature>
<keyword evidence="1 8" id="KW-0808">Transferase</keyword>
<feature type="active site" description="Proton donor" evidence="6">
    <location>
        <position position="104"/>
    </location>
</feature>
<evidence type="ECO:0000256" key="1">
    <source>
        <dbReference type="ARBA" id="ARBA00022679"/>
    </source>
</evidence>
<dbReference type="Proteomes" id="UP000825935">
    <property type="component" value="Chromosome 22"/>
</dbReference>
<keyword evidence="8" id="KW-0052">Apoplast</keyword>
<feature type="active site" description="Nucleophile" evidence="6">
    <location>
        <position position="100"/>
    </location>
</feature>
<evidence type="ECO:0000259" key="9">
    <source>
        <dbReference type="PROSITE" id="PS51762"/>
    </source>
</evidence>
<feature type="chain" id="PRO_5035962841" description="Xyloglucan endotransglucosylase/hydrolase" evidence="8">
    <location>
        <begin position="25"/>
        <end position="258"/>
    </location>
</feature>
<proteinExistence type="inferred from homology"/>
<comment type="function">
    <text evidence="8">Catalyzes xyloglucan endohydrolysis (XEH) and/or endotransglycosylation (XET). Cleaves and religates xyloglucan polymers, an essential constituent of the primary cell wall, and thereby participates in cell wall construction of growing tissues.</text>
</comment>
<protein>
    <recommendedName>
        <fullName evidence="8">Xyloglucan endotransglucosylase/hydrolase</fullName>
        <ecNumber evidence="8">2.4.1.207</ecNumber>
    </recommendedName>
</protein>
<dbReference type="PANTHER" id="PTHR31062">
    <property type="entry name" value="XYLOGLUCAN ENDOTRANSGLUCOSYLASE/HYDROLASE PROTEIN 8-RELATED"/>
    <property type="match status" value="1"/>
</dbReference>
<dbReference type="InterPro" id="IPR016455">
    <property type="entry name" value="XTH"/>
</dbReference>
<comment type="subcellular location">
    <subcellularLocation>
        <location evidence="8">Secreted</location>
        <location evidence="8">Cell wall</location>
    </subcellularLocation>
    <subcellularLocation>
        <location evidence="8">Secreted</location>
        <location evidence="8">Extracellular space</location>
        <location evidence="8">Apoplast</location>
    </subcellularLocation>
</comment>
<dbReference type="InterPro" id="IPR013320">
    <property type="entry name" value="ConA-like_dom_sf"/>
</dbReference>
<evidence type="ECO:0000256" key="6">
    <source>
        <dbReference type="PIRSR" id="PIRSR005604-1"/>
    </source>
</evidence>
<dbReference type="PROSITE" id="PS01034">
    <property type="entry name" value="GH16_1"/>
    <property type="match status" value="1"/>
</dbReference>
<dbReference type="GO" id="GO:0071555">
    <property type="term" value="P:cell wall organization"/>
    <property type="evidence" value="ECO:0007669"/>
    <property type="project" value="UniProtKB-KW"/>
</dbReference>
<keyword evidence="8" id="KW-0134">Cell wall</keyword>
<dbReference type="OMA" id="EWHTNAL"/>
<dbReference type="InterPro" id="IPR010713">
    <property type="entry name" value="XET_C"/>
</dbReference>
<accession>A0A8T2S570</accession>
<keyword evidence="8" id="KW-0964">Secreted</keyword>
<dbReference type="EC" id="2.4.1.207" evidence="8"/>
<feature type="signal peptide" evidence="8">
    <location>
        <begin position="1"/>
        <end position="24"/>
    </location>
</feature>